<accession>A0A0C9YI53</accession>
<feature type="domain" description="Hcy-binding" evidence="6">
    <location>
        <begin position="4"/>
        <end position="367"/>
    </location>
</feature>
<reference evidence="7 8" key="1">
    <citation type="submission" date="2014-04" db="EMBL/GenBank/DDBJ databases">
        <authorList>
            <consortium name="DOE Joint Genome Institute"/>
            <person name="Kuo A."/>
            <person name="Kohler A."/>
            <person name="Costa M.D."/>
            <person name="Nagy L.G."/>
            <person name="Floudas D."/>
            <person name="Copeland A."/>
            <person name="Barry K.W."/>
            <person name="Cichocki N."/>
            <person name="Veneault-Fourrey C."/>
            <person name="LaButti K."/>
            <person name="Lindquist E.A."/>
            <person name="Lipzen A."/>
            <person name="Lundell T."/>
            <person name="Morin E."/>
            <person name="Murat C."/>
            <person name="Sun H."/>
            <person name="Tunlid A."/>
            <person name="Henrissat B."/>
            <person name="Grigoriev I.V."/>
            <person name="Hibbett D.S."/>
            <person name="Martin F."/>
            <person name="Nordberg H.P."/>
            <person name="Cantor M.N."/>
            <person name="Hua S.X."/>
        </authorList>
    </citation>
    <scope>NUCLEOTIDE SEQUENCE [LARGE SCALE GENOMIC DNA]</scope>
    <source>
        <strain evidence="7 8">441</strain>
    </source>
</reference>
<dbReference type="SUPFAM" id="SSF82282">
    <property type="entry name" value="Homocysteine S-methyltransferase"/>
    <property type="match status" value="1"/>
</dbReference>
<dbReference type="Proteomes" id="UP000054018">
    <property type="component" value="Unassembled WGS sequence"/>
</dbReference>
<dbReference type="GO" id="GO:0046872">
    <property type="term" value="F:metal ion binding"/>
    <property type="evidence" value="ECO:0007669"/>
    <property type="project" value="UniProtKB-KW"/>
</dbReference>
<dbReference type="EMBL" id="KN833713">
    <property type="protein sequence ID" value="KIK24740.1"/>
    <property type="molecule type" value="Genomic_DNA"/>
</dbReference>
<organism evidence="7 8">
    <name type="scientific">Pisolithus microcarpus 441</name>
    <dbReference type="NCBI Taxonomy" id="765257"/>
    <lineage>
        <taxon>Eukaryota</taxon>
        <taxon>Fungi</taxon>
        <taxon>Dikarya</taxon>
        <taxon>Basidiomycota</taxon>
        <taxon>Agaricomycotina</taxon>
        <taxon>Agaricomycetes</taxon>
        <taxon>Agaricomycetidae</taxon>
        <taxon>Boletales</taxon>
        <taxon>Sclerodermatineae</taxon>
        <taxon>Pisolithaceae</taxon>
        <taxon>Pisolithus</taxon>
    </lineage>
</organism>
<dbReference type="GO" id="GO:0032259">
    <property type="term" value="P:methylation"/>
    <property type="evidence" value="ECO:0007669"/>
    <property type="project" value="UniProtKB-KW"/>
</dbReference>
<evidence type="ECO:0000256" key="5">
    <source>
        <dbReference type="PROSITE-ProRule" id="PRU00333"/>
    </source>
</evidence>
<dbReference type="PANTHER" id="PTHR46015">
    <property type="entry name" value="ZGC:172121"/>
    <property type="match status" value="1"/>
</dbReference>
<dbReference type="PANTHER" id="PTHR46015:SF1">
    <property type="entry name" value="HOMOCYSTEINE S-METHYLTRANSFERASE-LIKE ISOFORM 1"/>
    <property type="match status" value="1"/>
</dbReference>
<dbReference type="InterPro" id="IPR036589">
    <property type="entry name" value="HCY_dom_sf"/>
</dbReference>
<dbReference type="Gene3D" id="3.20.20.330">
    <property type="entry name" value="Homocysteine-binding-like domain"/>
    <property type="match status" value="1"/>
</dbReference>
<protein>
    <recommendedName>
        <fullName evidence="6">Hcy-binding domain-containing protein</fullName>
    </recommendedName>
</protein>
<keyword evidence="1 5" id="KW-0489">Methyltransferase</keyword>
<dbReference type="PROSITE" id="PS50970">
    <property type="entry name" value="HCY"/>
    <property type="match status" value="1"/>
</dbReference>
<dbReference type="GO" id="GO:0033528">
    <property type="term" value="P:S-methylmethionine cycle"/>
    <property type="evidence" value="ECO:0007669"/>
    <property type="project" value="TreeGrafter"/>
</dbReference>
<dbReference type="OrthoDB" id="261426at2759"/>
<name>A0A0C9YI53_9AGAM</name>
<gene>
    <name evidence="7" type="ORF">PISMIDRAFT_97985</name>
</gene>
<keyword evidence="3 5" id="KW-0479">Metal-binding</keyword>
<evidence type="ECO:0000313" key="7">
    <source>
        <dbReference type="EMBL" id="KIK24740.1"/>
    </source>
</evidence>
<feature type="binding site" evidence="5">
    <location>
        <position position="291"/>
    </location>
    <ligand>
        <name>Zn(2+)</name>
        <dbReference type="ChEBI" id="CHEBI:29105"/>
    </ligand>
</feature>
<feature type="binding site" evidence="5">
    <location>
        <position position="353"/>
    </location>
    <ligand>
        <name>Zn(2+)</name>
        <dbReference type="ChEBI" id="CHEBI:29105"/>
    </ligand>
</feature>
<evidence type="ECO:0000256" key="4">
    <source>
        <dbReference type="ARBA" id="ARBA00022833"/>
    </source>
</evidence>
<evidence type="ECO:0000313" key="8">
    <source>
        <dbReference type="Proteomes" id="UP000054018"/>
    </source>
</evidence>
<proteinExistence type="predicted"/>
<dbReference type="HOGENOM" id="CLU_004914_3_2_1"/>
<evidence type="ECO:0000256" key="1">
    <source>
        <dbReference type="ARBA" id="ARBA00022603"/>
    </source>
</evidence>
<keyword evidence="4 5" id="KW-0862">Zinc</keyword>
<evidence type="ECO:0000259" key="6">
    <source>
        <dbReference type="PROSITE" id="PS50970"/>
    </source>
</evidence>
<keyword evidence="8" id="KW-1185">Reference proteome</keyword>
<dbReference type="GO" id="GO:0009086">
    <property type="term" value="P:methionine biosynthetic process"/>
    <property type="evidence" value="ECO:0007669"/>
    <property type="project" value="TreeGrafter"/>
</dbReference>
<dbReference type="Pfam" id="PF02574">
    <property type="entry name" value="S-methyl_trans"/>
    <property type="match status" value="1"/>
</dbReference>
<evidence type="ECO:0000256" key="3">
    <source>
        <dbReference type="ARBA" id="ARBA00022723"/>
    </source>
</evidence>
<reference evidence="8" key="2">
    <citation type="submission" date="2015-01" db="EMBL/GenBank/DDBJ databases">
        <title>Evolutionary Origins and Diversification of the Mycorrhizal Mutualists.</title>
        <authorList>
            <consortium name="DOE Joint Genome Institute"/>
            <consortium name="Mycorrhizal Genomics Consortium"/>
            <person name="Kohler A."/>
            <person name="Kuo A."/>
            <person name="Nagy L.G."/>
            <person name="Floudas D."/>
            <person name="Copeland A."/>
            <person name="Barry K.W."/>
            <person name="Cichocki N."/>
            <person name="Veneault-Fourrey C."/>
            <person name="LaButti K."/>
            <person name="Lindquist E.A."/>
            <person name="Lipzen A."/>
            <person name="Lundell T."/>
            <person name="Morin E."/>
            <person name="Murat C."/>
            <person name="Riley R."/>
            <person name="Ohm R."/>
            <person name="Sun H."/>
            <person name="Tunlid A."/>
            <person name="Henrissat B."/>
            <person name="Grigoriev I.V."/>
            <person name="Hibbett D.S."/>
            <person name="Martin F."/>
        </authorList>
    </citation>
    <scope>NUCLEOTIDE SEQUENCE [LARGE SCALE GENOMIC DNA]</scope>
    <source>
        <strain evidence="8">441</strain>
    </source>
</reference>
<dbReference type="AlphaFoldDB" id="A0A0C9YI53"/>
<keyword evidence="2 5" id="KW-0808">Transferase</keyword>
<dbReference type="InterPro" id="IPR003726">
    <property type="entry name" value="HCY_dom"/>
</dbReference>
<dbReference type="STRING" id="765257.A0A0C9YI53"/>
<evidence type="ECO:0000256" key="2">
    <source>
        <dbReference type="ARBA" id="ARBA00022679"/>
    </source>
</evidence>
<sequence length="371" mass="40414">MSYPRLNAIYNQKDINLADGGLGLTLEAKFGLKIAHTPLWSTRAAVDDGGQGLQALLQAHTEFLRAGARSLLTATYQAAYNTFEREGYTRDRALKLMSSAVTVANKARSQYQVENPIIQPHDIRIVLSLCAFGGTVSPMQDYDGIYPPPYGPRAYTTSRENITSFGEDLVGREKSIQALAEFHTERVLAFADNDQTWDAIDAIAFETLSLQREVTAIRRAMTTVEEVLQKGGRCVKPWWITAVFPDGRCRETHAPGGDNISAKDVATAMIRQEANDQGTQLARPDGIGINCTEVQFLPGLVEAFTQATGGCPWLILKPNGIAREAEAWAAGLLECIDKMKGSGWGGIVAGGCCAATPDFIDSLRIQLVQMK</sequence>
<comment type="cofactor">
    <cofactor evidence="5">
        <name>Zn(2+)</name>
        <dbReference type="ChEBI" id="CHEBI:29105"/>
    </cofactor>
</comment>
<feature type="binding site" evidence="5">
    <location>
        <position position="352"/>
    </location>
    <ligand>
        <name>Zn(2+)</name>
        <dbReference type="ChEBI" id="CHEBI:29105"/>
    </ligand>
</feature>
<dbReference type="GO" id="GO:0008898">
    <property type="term" value="F:S-adenosylmethionine-homocysteine S-methyltransferase activity"/>
    <property type="evidence" value="ECO:0007669"/>
    <property type="project" value="TreeGrafter"/>
</dbReference>
<dbReference type="InterPro" id="IPR051486">
    <property type="entry name" value="Hcy_S-methyltransferase"/>
</dbReference>